<dbReference type="Pfam" id="PF13469">
    <property type="entry name" value="Sulfotransfer_3"/>
    <property type="match status" value="1"/>
</dbReference>
<dbReference type="GO" id="GO:0008146">
    <property type="term" value="F:sulfotransferase activity"/>
    <property type="evidence" value="ECO:0007669"/>
    <property type="project" value="InterPro"/>
</dbReference>
<dbReference type="OrthoDB" id="9797480at2"/>
<dbReference type="InterPro" id="IPR037359">
    <property type="entry name" value="NST/OST"/>
</dbReference>
<proteinExistence type="predicted"/>
<dbReference type="PATRIC" id="fig|111780.3.peg.450"/>
<organism evidence="2 3">
    <name type="scientific">Stanieria cyanosphaera (strain ATCC 29371 / PCC 7437)</name>
    <dbReference type="NCBI Taxonomy" id="111780"/>
    <lineage>
        <taxon>Bacteria</taxon>
        <taxon>Bacillati</taxon>
        <taxon>Cyanobacteriota</taxon>
        <taxon>Cyanophyceae</taxon>
        <taxon>Pleurocapsales</taxon>
        <taxon>Dermocarpellaceae</taxon>
        <taxon>Stanieria</taxon>
    </lineage>
</organism>
<gene>
    <name evidence="2" type="ordered locus">Sta7437_0434</name>
</gene>
<evidence type="ECO:0000313" key="3">
    <source>
        <dbReference type="Proteomes" id="UP000010473"/>
    </source>
</evidence>
<protein>
    <submittedName>
        <fullName evidence="2">Sulfotransferase</fullName>
    </submittedName>
</protein>
<dbReference type="InterPro" id="IPR027417">
    <property type="entry name" value="P-loop_NTPase"/>
</dbReference>
<sequence length="294" mass="34671">MRLPNFLIIGIQKAGTTSIYNYLQEHPQIYMSPVKETNFFEKNWESLPVEERNKKGIITFDDYCQLFTDVQDEIAIGEASPNYLFHYQSSAPKIKQYLPNAKLIAILRNPVERAYSDYLMHIRDAIGSRPLSEQIKYSAHKSFIIRKGFYYEPLKFYYDQFSPEQIKVFLYEDFCKQPQEIMQEMYRYLDVDDTFCPDVSKKAQVAKVPKNQTINNLLQRQNPLRTLVANSLKIIVPLETRQKLRDSLVNFNSVDKKQAPLSEEDRKQLIKIYQEDILKLQDLLQKDLSMWLAL</sequence>
<dbReference type="HOGENOM" id="CLU_017703_1_1_3"/>
<dbReference type="AlphaFoldDB" id="K9XNC8"/>
<name>K9XNC8_STAC7</name>
<dbReference type="KEGG" id="scs:Sta7437_0434"/>
<accession>K9XNC8</accession>
<keyword evidence="3" id="KW-1185">Reference proteome</keyword>
<dbReference type="eggNOG" id="COG4424">
    <property type="taxonomic scope" value="Bacteria"/>
</dbReference>
<evidence type="ECO:0000313" key="2">
    <source>
        <dbReference type="EMBL" id="AFZ34043.1"/>
    </source>
</evidence>
<dbReference type="PANTHER" id="PTHR10605:SF56">
    <property type="entry name" value="BIFUNCTIONAL HEPARAN SULFATE N-DEACETYLASE_N-SULFOTRANSFERASE"/>
    <property type="match status" value="1"/>
</dbReference>
<dbReference type="PANTHER" id="PTHR10605">
    <property type="entry name" value="HEPARAN SULFATE SULFOTRANSFERASE"/>
    <property type="match status" value="1"/>
</dbReference>
<dbReference type="RefSeq" id="WP_015191716.1">
    <property type="nucleotide sequence ID" value="NC_019748.1"/>
</dbReference>
<keyword evidence="1" id="KW-0808">Transferase</keyword>
<dbReference type="SUPFAM" id="SSF52540">
    <property type="entry name" value="P-loop containing nucleoside triphosphate hydrolases"/>
    <property type="match status" value="1"/>
</dbReference>
<reference evidence="3" key="1">
    <citation type="journal article" date="2013" name="Proc. Natl. Acad. Sci. U.S.A.">
        <title>Improving the coverage of the cyanobacterial phylum using diversity-driven genome sequencing.</title>
        <authorList>
            <person name="Shih P.M."/>
            <person name="Wu D."/>
            <person name="Latifi A."/>
            <person name="Axen S.D."/>
            <person name="Fewer D.P."/>
            <person name="Talla E."/>
            <person name="Calteau A."/>
            <person name="Cai F."/>
            <person name="Tandeau de Marsac N."/>
            <person name="Rippka R."/>
            <person name="Herdman M."/>
            <person name="Sivonen K."/>
            <person name="Coursin T."/>
            <person name="Laurent T."/>
            <person name="Goodwin L."/>
            <person name="Nolan M."/>
            <person name="Davenport K.W."/>
            <person name="Han C.S."/>
            <person name="Rubin E.M."/>
            <person name="Eisen J.A."/>
            <person name="Woyke T."/>
            <person name="Gugger M."/>
            <person name="Kerfeld C.A."/>
        </authorList>
    </citation>
    <scope>NUCLEOTIDE SEQUENCE [LARGE SCALE GENOMIC DNA]</scope>
    <source>
        <strain evidence="3">ATCC 29371 / PCC 7437</strain>
    </source>
</reference>
<dbReference type="Gene3D" id="3.40.50.300">
    <property type="entry name" value="P-loop containing nucleotide triphosphate hydrolases"/>
    <property type="match status" value="1"/>
</dbReference>
<evidence type="ECO:0000256" key="1">
    <source>
        <dbReference type="ARBA" id="ARBA00022679"/>
    </source>
</evidence>
<dbReference type="Proteomes" id="UP000010473">
    <property type="component" value="Chromosome"/>
</dbReference>
<dbReference type="STRING" id="111780.Sta7437_0434"/>
<dbReference type="EMBL" id="CP003653">
    <property type="protein sequence ID" value="AFZ34043.1"/>
    <property type="molecule type" value="Genomic_DNA"/>
</dbReference>